<evidence type="ECO:0000313" key="2">
    <source>
        <dbReference type="Proteomes" id="UP000295292"/>
    </source>
</evidence>
<accession>A0A4R6WGK7</accession>
<comment type="caution">
    <text evidence="1">The sequence shown here is derived from an EMBL/GenBank/DDBJ whole genome shotgun (WGS) entry which is preliminary data.</text>
</comment>
<dbReference type="OrthoDB" id="5464673at2"/>
<name>A0A4R6WGK7_9SPHI</name>
<dbReference type="Proteomes" id="UP000295292">
    <property type="component" value="Unassembled WGS sequence"/>
</dbReference>
<dbReference type="PANTHER" id="PTHR37841:SF1">
    <property type="entry name" value="DUF3298 DOMAIN-CONTAINING PROTEIN"/>
    <property type="match status" value="1"/>
</dbReference>
<gene>
    <name evidence="1" type="ORF">CLV99_2722</name>
</gene>
<dbReference type="RefSeq" id="WP_133584949.1">
    <property type="nucleotide sequence ID" value="NZ_SNYV01000014.1"/>
</dbReference>
<dbReference type="InterPro" id="IPR032774">
    <property type="entry name" value="WG_beta_rep"/>
</dbReference>
<dbReference type="PANTHER" id="PTHR37841">
    <property type="entry name" value="GLR2918 PROTEIN"/>
    <property type="match status" value="1"/>
</dbReference>
<dbReference type="Pfam" id="PF14903">
    <property type="entry name" value="WG_beta_rep"/>
    <property type="match status" value="5"/>
</dbReference>
<dbReference type="AlphaFoldDB" id="A0A4R6WGK7"/>
<organism evidence="1 2">
    <name type="scientific">Sphingobacterium yanglingense</name>
    <dbReference type="NCBI Taxonomy" id="1437280"/>
    <lineage>
        <taxon>Bacteria</taxon>
        <taxon>Pseudomonadati</taxon>
        <taxon>Bacteroidota</taxon>
        <taxon>Sphingobacteriia</taxon>
        <taxon>Sphingobacteriales</taxon>
        <taxon>Sphingobacteriaceae</taxon>
        <taxon>Sphingobacterium</taxon>
    </lineage>
</organism>
<evidence type="ECO:0000313" key="1">
    <source>
        <dbReference type="EMBL" id="TDQ77317.1"/>
    </source>
</evidence>
<sequence length="766" mass="87810">MKYLLSLVLFFQFTIGYTQHEQIVESIDLGSHLSPLVSIKKSGKTYYYHPTANLWIDEVDEHAADLFVVIKDGKYGLLQESGKLLIPIAYDTITLETRYEGQWYEGIDYDYKFAVLKRNGKVAVADEHGNIIVPFDYDDAKAVNKTVVAVSRNGLWGWVSATTGELLQEPKFEYVTNFYSDDFIEVRDGEKAGLARSDGQLIIPVQYDEYMRILYYGKDVRFEANIANNSYVFDTTGSVIISGHELYQAITGSNFLVFKEKDHLGIIDPFSKKVIVQPSLDYIGSFNRDLAIAKRKDKYGVVTIHGDILLDFEYDEISFLTAAGRYASEFVPTVSLAANGLEGVRDENMKARMRYDAEMNEKPYVIAATKKGLKGVFSWEGKPILPIGKYDGIDRRYCNGKSFYHVESKGKMGITDDKGKEILPAIYSLDGSYQFSKRAIEHEYPLLDRYISFSNGKKEGGYREEIGLFDLKLEKIVIPIAEQNIDIVSSNRILIRKSLENYESAFYSYDIKQDRMDTLPDNIEQCHLLSDRFWLLEMKNKQYRLIDFDNKLIYENPDWNTNPSYYLLRFPEYDKKNYGEFFYGLKKIYGKEGNLFINDKGEEKRFEGVDQVDAFYEGIALAAKLGQVKGEERKKHKYGMIDTEGRVVLPFEFDNVYAASSDGRVLHVQKGEYHGLVRRDGTILLEPIFDDISFSSSYPTVMIVKDGKSGMADTNGKIIITADYDVIRRNYQAKDKTWPVMVKQGGWYYLIDENGHKAPIKAKEKE</sequence>
<proteinExistence type="predicted"/>
<dbReference type="EMBL" id="SNYV01000014">
    <property type="protein sequence ID" value="TDQ77317.1"/>
    <property type="molecule type" value="Genomic_DNA"/>
</dbReference>
<keyword evidence="2" id="KW-1185">Reference proteome</keyword>
<protein>
    <submittedName>
        <fullName evidence="1">WG repeat protein</fullName>
    </submittedName>
</protein>
<reference evidence="1 2" key="1">
    <citation type="submission" date="2019-03" db="EMBL/GenBank/DDBJ databases">
        <title>Genomic Encyclopedia of Archaeal and Bacterial Type Strains, Phase II (KMG-II): from individual species to whole genera.</title>
        <authorList>
            <person name="Goeker M."/>
        </authorList>
    </citation>
    <scope>NUCLEOTIDE SEQUENCE [LARGE SCALE GENOMIC DNA]</scope>
    <source>
        <strain evidence="1 2">DSM 28353</strain>
    </source>
</reference>